<evidence type="ECO:0000256" key="2">
    <source>
        <dbReference type="ARBA" id="ARBA00022801"/>
    </source>
</evidence>
<sequence length="481" mass="55637">MRNIVLICADQWRGDALGVHGNEDVHTPFIDHLGASGVDCTEAYAANPTCVPARVSMITGLSAQNHRRIGYQDKIPFDFKTTLPSVLTQAGYQTQAVGKLHFWPERNRAGFENVILHDGYLHASRDRSRDVRFYDDYLAWLRKEDHATSDYIDSGMECNSFVARPWDKSERLHPTSWVTEESIEWLYRRDPDRPFFLYVSYHRPHPPYDPPQWAWEIFRDADLADFAECDWYADFEQWYQEHDPAALVTDPGPEMRRRAMAGYYASMAHIDAQISRLRQALFEFGVLDDTLLVFTSDHGEMLGQYGLWRKGYPYEGSAKVPLILHAKDLAARQENRIVEMRDIMPTILEWAGVECPPEVEGRSFLQPGEPEEWREALHGEHQLFGQSIQWIRWGQWKYIWMSESGTEQLFDLAQDPEETHNLLLELPEARVQELLEQGRGYLRKYLQGRTEGFVGEDDTLVPGRPTSCVLAESIPLPSELR</sequence>
<dbReference type="PANTHER" id="PTHR42693">
    <property type="entry name" value="ARYLSULFATASE FAMILY MEMBER"/>
    <property type="match status" value="1"/>
</dbReference>
<dbReference type="Pfam" id="PF00884">
    <property type="entry name" value="Sulfatase"/>
    <property type="match status" value="1"/>
</dbReference>
<organism evidence="4 5">
    <name type="scientific">Boudabousia liubingyangii</name>
    <dbReference type="NCBI Taxonomy" id="1921764"/>
    <lineage>
        <taxon>Bacteria</taxon>
        <taxon>Bacillati</taxon>
        <taxon>Actinomycetota</taxon>
        <taxon>Actinomycetes</taxon>
        <taxon>Actinomycetales</taxon>
        <taxon>Actinomycetaceae</taxon>
        <taxon>Boudabousia</taxon>
    </lineage>
</organism>
<accession>A0A1Q5PPW7</accession>
<evidence type="ECO:0000313" key="4">
    <source>
        <dbReference type="EMBL" id="OKL49563.1"/>
    </source>
</evidence>
<evidence type="ECO:0000259" key="3">
    <source>
        <dbReference type="Pfam" id="PF00884"/>
    </source>
</evidence>
<keyword evidence="5" id="KW-1185">Reference proteome</keyword>
<protein>
    <submittedName>
        <fullName evidence="4">Arylsulfatase</fullName>
    </submittedName>
</protein>
<dbReference type="OrthoDB" id="9777306at2"/>
<evidence type="ECO:0000256" key="1">
    <source>
        <dbReference type="ARBA" id="ARBA00008779"/>
    </source>
</evidence>
<dbReference type="STRING" id="1921764.BSR28_01535"/>
<dbReference type="InterPro" id="IPR017850">
    <property type="entry name" value="Alkaline_phosphatase_core_sf"/>
</dbReference>
<dbReference type="EMBL" id="MQSV01000001">
    <property type="protein sequence ID" value="OKL49563.1"/>
    <property type="molecule type" value="Genomic_DNA"/>
</dbReference>
<dbReference type="PANTHER" id="PTHR42693:SF53">
    <property type="entry name" value="ENDO-4-O-SULFATASE"/>
    <property type="match status" value="1"/>
</dbReference>
<dbReference type="RefSeq" id="WP_073708454.1">
    <property type="nucleotide sequence ID" value="NZ_MQSV01000001.1"/>
</dbReference>
<evidence type="ECO:0000313" key="5">
    <source>
        <dbReference type="Proteomes" id="UP000186785"/>
    </source>
</evidence>
<gene>
    <name evidence="4" type="ORF">BSR29_00985</name>
</gene>
<dbReference type="NCBIfam" id="NF010322">
    <property type="entry name" value="PRK13759.1"/>
    <property type="match status" value="1"/>
</dbReference>
<proteinExistence type="inferred from homology"/>
<comment type="caution">
    <text evidence="4">The sequence shown here is derived from an EMBL/GenBank/DDBJ whole genome shotgun (WGS) entry which is preliminary data.</text>
</comment>
<name>A0A1Q5PPW7_9ACTO</name>
<dbReference type="AlphaFoldDB" id="A0A1Q5PPW7"/>
<dbReference type="InterPro" id="IPR050738">
    <property type="entry name" value="Sulfatase"/>
</dbReference>
<dbReference type="Gene3D" id="3.40.720.10">
    <property type="entry name" value="Alkaline Phosphatase, subunit A"/>
    <property type="match status" value="1"/>
</dbReference>
<dbReference type="GO" id="GO:0004065">
    <property type="term" value="F:arylsulfatase activity"/>
    <property type="evidence" value="ECO:0007669"/>
    <property type="project" value="TreeGrafter"/>
</dbReference>
<dbReference type="InterPro" id="IPR000917">
    <property type="entry name" value="Sulfatase_N"/>
</dbReference>
<dbReference type="Proteomes" id="UP000186785">
    <property type="component" value="Unassembled WGS sequence"/>
</dbReference>
<keyword evidence="2" id="KW-0378">Hydrolase</keyword>
<comment type="similarity">
    <text evidence="1">Belongs to the sulfatase family.</text>
</comment>
<feature type="domain" description="Sulfatase N-terminal" evidence="3">
    <location>
        <begin position="2"/>
        <end position="353"/>
    </location>
</feature>
<reference evidence="4 5" key="1">
    <citation type="submission" date="2016-11" db="EMBL/GenBank/DDBJ databases">
        <title>Actinomyces gypaetusis sp. nov. isolated from the vulture Gypaetus barbatus in Qinghai Tibet Plateau China.</title>
        <authorList>
            <person name="Meng X."/>
        </authorList>
    </citation>
    <scope>NUCLEOTIDE SEQUENCE [LARGE SCALE GENOMIC DNA]</scope>
    <source>
        <strain evidence="4 5">VUL4_2</strain>
    </source>
</reference>
<dbReference type="SUPFAM" id="SSF53649">
    <property type="entry name" value="Alkaline phosphatase-like"/>
    <property type="match status" value="1"/>
</dbReference>